<accession>A0A0J7KW11</accession>
<feature type="region of interest" description="Disordered" evidence="2">
    <location>
        <begin position="346"/>
        <end position="377"/>
    </location>
</feature>
<feature type="compositionally biased region" description="Basic and acidic residues" evidence="2">
    <location>
        <begin position="282"/>
        <end position="294"/>
    </location>
</feature>
<dbReference type="PaxDb" id="67767-A0A0J7KW11"/>
<sequence length="377" mass="42990">MESEKSLKKSLEDLTKEEQELKREINELVKSREKAIQAERRKANRVEILRGIANRLREAPETVEDSDGEEEMNAIFRKIRDKSQNTVNFKDKIIITNKKEDLSVSFIADASIKSNKPLSEWKNKHIKITYSVENGSIIRDAHAEWADEKLFNPSKESEIQQTTEQPASIRFSNDEDRDLNAEQEKNDTKTQAEDTKRKTKRTQTKAEVKENPVVKIMKIEKIKEATRGSKELKQLIQKTNTKMLETYKRKQEKRKISYKEESSEESNDEQKKQKGRKIKKSSHTDDTSNEDKPKKSATPVPMEYLNAEPSTSKKEGGMQPMGGCRTVEALTTMTDDPTEEALAVLTNNGSNAVPANRTGNGGTRDSDESGIERKLDL</sequence>
<keyword evidence="6" id="KW-1185">Reference proteome</keyword>
<dbReference type="EMBL" id="LBMM01003458">
    <property type="protein sequence ID" value="KMQ93510.1"/>
    <property type="molecule type" value="Genomic_DNA"/>
</dbReference>
<feature type="coiled-coil region" evidence="1">
    <location>
        <begin position="4"/>
        <end position="41"/>
    </location>
</feature>
<keyword evidence="1" id="KW-0175">Coiled coil</keyword>
<dbReference type="AlphaFoldDB" id="A0A0J7KW11"/>
<feature type="compositionally biased region" description="Basic and acidic residues" evidence="2">
    <location>
        <begin position="204"/>
        <end position="233"/>
    </location>
</feature>
<proteinExistence type="predicted"/>
<protein>
    <submittedName>
        <fullName evidence="5">Uncharacterized protein</fullName>
    </submittedName>
</protein>
<reference evidence="5 6" key="1">
    <citation type="submission" date="2015-04" db="EMBL/GenBank/DDBJ databases">
        <title>Lasius niger genome sequencing.</title>
        <authorList>
            <person name="Konorov E.A."/>
            <person name="Nikitin M.A."/>
            <person name="Kirill M.V."/>
            <person name="Chang P."/>
        </authorList>
    </citation>
    <scope>NUCLEOTIDE SEQUENCE [LARGE SCALE GENOMIC DNA]</scope>
    <source>
        <tissue evidence="5">Whole</tissue>
    </source>
</reference>
<evidence type="ECO:0000313" key="6">
    <source>
        <dbReference type="Proteomes" id="UP000036403"/>
    </source>
</evidence>
<feature type="compositionally biased region" description="Basic and acidic residues" evidence="2">
    <location>
        <begin position="245"/>
        <end position="261"/>
    </location>
</feature>
<evidence type="ECO:0000313" key="3">
    <source>
        <dbReference type="EMBL" id="KMQ93307.1"/>
    </source>
</evidence>
<dbReference type="Proteomes" id="UP000036403">
    <property type="component" value="Unassembled WGS sequence"/>
</dbReference>
<dbReference type="EMBL" id="LBMM01003627">
    <property type="protein sequence ID" value="KMQ93307.1"/>
    <property type="molecule type" value="Genomic_DNA"/>
</dbReference>
<feature type="region of interest" description="Disordered" evidence="2">
    <location>
        <begin position="151"/>
        <end position="323"/>
    </location>
</feature>
<evidence type="ECO:0000256" key="2">
    <source>
        <dbReference type="SAM" id="MobiDB-lite"/>
    </source>
</evidence>
<organism evidence="5 6">
    <name type="scientific">Lasius niger</name>
    <name type="common">Black garden ant</name>
    <dbReference type="NCBI Taxonomy" id="67767"/>
    <lineage>
        <taxon>Eukaryota</taxon>
        <taxon>Metazoa</taxon>
        <taxon>Ecdysozoa</taxon>
        <taxon>Arthropoda</taxon>
        <taxon>Hexapoda</taxon>
        <taxon>Insecta</taxon>
        <taxon>Pterygota</taxon>
        <taxon>Neoptera</taxon>
        <taxon>Endopterygota</taxon>
        <taxon>Hymenoptera</taxon>
        <taxon>Apocrita</taxon>
        <taxon>Aculeata</taxon>
        <taxon>Formicoidea</taxon>
        <taxon>Formicidae</taxon>
        <taxon>Formicinae</taxon>
        <taxon>Lasius</taxon>
        <taxon>Lasius</taxon>
    </lineage>
</organism>
<name>A0A0J7KW11_LASNI</name>
<evidence type="ECO:0000313" key="4">
    <source>
        <dbReference type="EMBL" id="KMQ93510.1"/>
    </source>
</evidence>
<feature type="compositionally biased region" description="Basic and acidic residues" evidence="2">
    <location>
        <begin position="364"/>
        <end position="377"/>
    </location>
</feature>
<evidence type="ECO:0000256" key="1">
    <source>
        <dbReference type="SAM" id="Coils"/>
    </source>
</evidence>
<evidence type="ECO:0000313" key="5">
    <source>
        <dbReference type="EMBL" id="KMQ94486.1"/>
    </source>
</evidence>
<feature type="compositionally biased region" description="Basic and acidic residues" evidence="2">
    <location>
        <begin position="172"/>
        <end position="196"/>
    </location>
</feature>
<gene>
    <name evidence="5" type="ORF">RF55_5360</name>
    <name evidence="4" type="ORF">RF55_6383</name>
    <name evidence="3" type="ORF">RF55_6597</name>
</gene>
<comment type="caution">
    <text evidence="5">The sequence shown here is derived from an EMBL/GenBank/DDBJ whole genome shotgun (WGS) entry which is preliminary data.</text>
</comment>
<dbReference type="EMBL" id="LBMM01002680">
    <property type="protein sequence ID" value="KMQ94486.1"/>
    <property type="molecule type" value="Genomic_DNA"/>
</dbReference>